<evidence type="ECO:0000313" key="3">
    <source>
        <dbReference type="Proteomes" id="UP000095256"/>
    </source>
</evidence>
<dbReference type="NCBIfam" id="TIGR01668">
    <property type="entry name" value="YqeG_hyp_ppase"/>
    <property type="match status" value="1"/>
</dbReference>
<accession>A0A1E5KSE1</accession>
<dbReference type="InterPro" id="IPR036412">
    <property type="entry name" value="HAD-like_sf"/>
</dbReference>
<dbReference type="Gene3D" id="3.40.50.1000">
    <property type="entry name" value="HAD superfamily/HAD-like"/>
    <property type="match status" value="1"/>
</dbReference>
<keyword evidence="1 2" id="KW-0378">Hydrolase</keyword>
<dbReference type="NCBIfam" id="TIGR01549">
    <property type="entry name" value="HAD-SF-IA-v1"/>
    <property type="match status" value="1"/>
</dbReference>
<keyword evidence="3" id="KW-1185">Reference proteome</keyword>
<dbReference type="OrthoDB" id="9787572at2"/>
<dbReference type="GO" id="GO:0008962">
    <property type="term" value="F:phosphatidylglycerophosphatase activity"/>
    <property type="evidence" value="ECO:0007669"/>
    <property type="project" value="InterPro"/>
</dbReference>
<evidence type="ECO:0000256" key="1">
    <source>
        <dbReference type="ARBA" id="ARBA00022801"/>
    </source>
</evidence>
<proteinExistence type="predicted"/>
<dbReference type="PANTHER" id="PTHR43316">
    <property type="entry name" value="HYDROLASE, HALOACID DELAHOGENASE-RELATED"/>
    <property type="match status" value="1"/>
</dbReference>
<evidence type="ECO:0000313" key="2">
    <source>
        <dbReference type="EMBL" id="OEH80805.1"/>
    </source>
</evidence>
<dbReference type="InterPro" id="IPR006439">
    <property type="entry name" value="HAD-SF_hydro_IA"/>
</dbReference>
<dbReference type="CDD" id="cd16416">
    <property type="entry name" value="HAD_BsYqeG-like"/>
    <property type="match status" value="1"/>
</dbReference>
<dbReference type="InterPro" id="IPR051540">
    <property type="entry name" value="S-2-haloacid_dehalogenase"/>
</dbReference>
<dbReference type="InterPro" id="IPR006549">
    <property type="entry name" value="HAD-SF_hydro_IIIA"/>
</dbReference>
<sequence length="175" mass="20094">MFSKFKPTWMVDAIYKITPDQLKSLGIKAVLTDLDNTLIAWDNPDGTEELLHWISDMKKAGIPVIVVSNNKSSRIQRAIEKFDLEYVARAMKPTTKGFREAEEKLNLRREELVMVGDQIMTDIRGANAAGIRNILVQPIVDTDGWNTRINRFFERKIMKHLAKKHPDMVWKGGLE</sequence>
<dbReference type="RefSeq" id="WP_069700092.1">
    <property type="nucleotide sequence ID" value="NZ_JAGGMA010000006.1"/>
</dbReference>
<dbReference type="InterPro" id="IPR023214">
    <property type="entry name" value="HAD_sf"/>
</dbReference>
<dbReference type="STRING" id="762845.BCR26_06125"/>
<name>A0A1E5KSE1_9ENTE</name>
<dbReference type="Pfam" id="PF00702">
    <property type="entry name" value="Hydrolase"/>
    <property type="match status" value="1"/>
</dbReference>
<organism evidence="2 3">
    <name type="scientific">Enterococcus rivorum</name>
    <dbReference type="NCBI Taxonomy" id="762845"/>
    <lineage>
        <taxon>Bacteria</taxon>
        <taxon>Bacillati</taxon>
        <taxon>Bacillota</taxon>
        <taxon>Bacilli</taxon>
        <taxon>Lactobacillales</taxon>
        <taxon>Enterococcaceae</taxon>
        <taxon>Enterococcus</taxon>
    </lineage>
</organism>
<dbReference type="Proteomes" id="UP000095256">
    <property type="component" value="Unassembled WGS sequence"/>
</dbReference>
<gene>
    <name evidence="2" type="ORF">BCR26_06125</name>
</gene>
<reference evidence="2 3" key="1">
    <citation type="submission" date="2016-09" db="EMBL/GenBank/DDBJ databases">
        <authorList>
            <person name="Capua I."/>
            <person name="De Benedictis P."/>
            <person name="Joannis T."/>
            <person name="Lombin L.H."/>
            <person name="Cattoli G."/>
        </authorList>
    </citation>
    <scope>NUCLEOTIDE SEQUENCE [LARGE SCALE GENOMIC DNA]</scope>
    <source>
        <strain evidence="2 3">LMG 25899</strain>
    </source>
</reference>
<dbReference type="InterPro" id="IPR010021">
    <property type="entry name" value="PGPP1/Gep4"/>
</dbReference>
<dbReference type="NCBIfam" id="TIGR01662">
    <property type="entry name" value="HAD-SF-IIIA"/>
    <property type="match status" value="1"/>
</dbReference>
<dbReference type="AlphaFoldDB" id="A0A1E5KSE1"/>
<dbReference type="SUPFAM" id="SSF56784">
    <property type="entry name" value="HAD-like"/>
    <property type="match status" value="1"/>
</dbReference>
<protein>
    <submittedName>
        <fullName evidence="2">HAD family hydrolase</fullName>
    </submittedName>
</protein>
<comment type="caution">
    <text evidence="2">The sequence shown here is derived from an EMBL/GenBank/DDBJ whole genome shotgun (WGS) entry which is preliminary data.</text>
</comment>
<dbReference type="EMBL" id="MIEK01000078">
    <property type="protein sequence ID" value="OEH80805.1"/>
    <property type="molecule type" value="Genomic_DNA"/>
</dbReference>